<evidence type="ECO:0000313" key="6">
    <source>
        <dbReference type="Proteomes" id="UP000274695"/>
    </source>
</evidence>
<dbReference type="GO" id="GO:0046464">
    <property type="term" value="P:acylglycerol catabolic process"/>
    <property type="evidence" value="ECO:0007669"/>
    <property type="project" value="TreeGrafter"/>
</dbReference>
<dbReference type="InterPro" id="IPR000073">
    <property type="entry name" value="AB_hydrolase_1"/>
</dbReference>
<dbReference type="PRINTS" id="PR00111">
    <property type="entry name" value="ABHYDROLASE"/>
</dbReference>
<dbReference type="InterPro" id="IPR029058">
    <property type="entry name" value="AB_hydrolase_fold"/>
</dbReference>
<keyword evidence="3" id="KW-0378">Hydrolase</keyword>
<evidence type="ECO:0000313" key="4">
    <source>
        <dbReference type="EMBL" id="RNL60058.1"/>
    </source>
</evidence>
<dbReference type="RefSeq" id="WP_103683272.1">
    <property type="nucleotide sequence ID" value="NZ_PQGG01000010.1"/>
</dbReference>
<feature type="signal peptide" evidence="1">
    <location>
        <begin position="1"/>
        <end position="32"/>
    </location>
</feature>
<name>A0A2S4HIM7_9GAMM</name>
<dbReference type="AlphaFoldDB" id="A0A2S4HIM7"/>
<evidence type="ECO:0000259" key="2">
    <source>
        <dbReference type="Pfam" id="PF00561"/>
    </source>
</evidence>
<feature type="chain" id="PRO_5015546336" evidence="1">
    <location>
        <begin position="33"/>
        <end position="349"/>
    </location>
</feature>
<evidence type="ECO:0000256" key="1">
    <source>
        <dbReference type="SAM" id="SignalP"/>
    </source>
</evidence>
<protein>
    <submittedName>
        <fullName evidence="3">Alpha/beta hydrolase</fullName>
    </submittedName>
</protein>
<dbReference type="OrthoDB" id="9773293at2"/>
<proteinExistence type="predicted"/>
<comment type="caution">
    <text evidence="3">The sequence shown here is derived from an EMBL/GenBank/DDBJ whole genome shotgun (WGS) entry which is preliminary data.</text>
</comment>
<dbReference type="GO" id="GO:0047372">
    <property type="term" value="F:monoacylglycerol lipase activity"/>
    <property type="evidence" value="ECO:0007669"/>
    <property type="project" value="TreeGrafter"/>
</dbReference>
<accession>A0A2S4HIM7</accession>
<dbReference type="EMBL" id="PQGG01000010">
    <property type="protein sequence ID" value="POP53833.1"/>
    <property type="molecule type" value="Genomic_DNA"/>
</dbReference>
<dbReference type="SUPFAM" id="SSF53474">
    <property type="entry name" value="alpha/beta-Hydrolases"/>
    <property type="match status" value="1"/>
</dbReference>
<dbReference type="PANTHER" id="PTHR43798">
    <property type="entry name" value="MONOACYLGLYCEROL LIPASE"/>
    <property type="match status" value="1"/>
</dbReference>
<keyword evidence="1" id="KW-0732">Signal</keyword>
<gene>
    <name evidence="3" type="ORF">C0068_04365</name>
    <name evidence="4" type="ORF">D0911_14595</name>
</gene>
<feature type="domain" description="AB hydrolase-1" evidence="2">
    <location>
        <begin position="82"/>
        <end position="188"/>
    </location>
</feature>
<dbReference type="Proteomes" id="UP000274695">
    <property type="component" value="Unassembled WGS sequence"/>
</dbReference>
<reference evidence="3" key="1">
    <citation type="submission" date="2018-01" db="EMBL/GenBank/DDBJ databases">
        <authorList>
            <person name="Yu X.-D."/>
        </authorList>
    </citation>
    <scope>NUCLEOTIDE SEQUENCE</scope>
    <source>
        <strain evidence="3">ZX-21</strain>
    </source>
</reference>
<dbReference type="PANTHER" id="PTHR43798:SF33">
    <property type="entry name" value="HYDROLASE, PUTATIVE (AFU_ORTHOLOGUE AFUA_2G14860)-RELATED"/>
    <property type="match status" value="1"/>
</dbReference>
<dbReference type="Proteomes" id="UP000237222">
    <property type="component" value="Unassembled WGS sequence"/>
</dbReference>
<dbReference type="EMBL" id="RHGB01000017">
    <property type="protein sequence ID" value="RNL60058.1"/>
    <property type="molecule type" value="Genomic_DNA"/>
</dbReference>
<sequence length="349" mass="39238">MASFFSKSIFLNVSRASIALLVVFAISLSAFAADGKPTPKQGYDAELSGLDYDFDVNFFPIQSQRQSLKMAYIHLKGEADKPVVVLLHGKNFNADYWADTARFLQGLGYSVVMPEQIGFGKSSKPANYQYSFAAMAQQTQSLLAFLKIEKAIIVGHSMGGMLASRFALMYPQVTQQLILLNPIGLENYLQYVEYKDTNFFYKAELAKTAEGIKAYQQKNYYDGKWSERYEALTDFMVGQLHGPDKDLIAWVNAKTYDMIFTQPVVTEFKNLSVPVSLIIGTRDRTGPGRNWMRADVDYELGRYDRLGKQAAKTIPNAKLFELPGLGHLPQIEDFARFKKVLTKALDAGR</sequence>
<keyword evidence="6" id="KW-1185">Reference proteome</keyword>
<dbReference type="GO" id="GO:0016020">
    <property type="term" value="C:membrane"/>
    <property type="evidence" value="ECO:0007669"/>
    <property type="project" value="TreeGrafter"/>
</dbReference>
<dbReference type="Gene3D" id="3.40.50.1820">
    <property type="entry name" value="alpha/beta hydrolase"/>
    <property type="match status" value="1"/>
</dbReference>
<reference evidence="4 6" key="2">
    <citation type="submission" date="2018-10" db="EMBL/GenBank/DDBJ databases">
        <title>Draft genome sequence of Zhongshania sp. DSW25-10.</title>
        <authorList>
            <person name="Oh J."/>
        </authorList>
    </citation>
    <scope>NUCLEOTIDE SEQUENCE [LARGE SCALE GENOMIC DNA]</scope>
    <source>
        <strain evidence="4 6">DSW25-10</strain>
    </source>
</reference>
<dbReference type="Pfam" id="PF00561">
    <property type="entry name" value="Abhydrolase_1"/>
    <property type="match status" value="1"/>
</dbReference>
<evidence type="ECO:0000313" key="5">
    <source>
        <dbReference type="Proteomes" id="UP000237222"/>
    </source>
</evidence>
<dbReference type="InterPro" id="IPR050266">
    <property type="entry name" value="AB_hydrolase_sf"/>
</dbReference>
<evidence type="ECO:0000313" key="3">
    <source>
        <dbReference type="EMBL" id="POP53833.1"/>
    </source>
</evidence>
<organism evidence="3 5">
    <name type="scientific">Zhongshania marina</name>
    <dbReference type="NCBI Taxonomy" id="2304603"/>
    <lineage>
        <taxon>Bacteria</taxon>
        <taxon>Pseudomonadati</taxon>
        <taxon>Pseudomonadota</taxon>
        <taxon>Gammaproteobacteria</taxon>
        <taxon>Cellvibrionales</taxon>
        <taxon>Spongiibacteraceae</taxon>
        <taxon>Zhongshania</taxon>
    </lineage>
</organism>